<evidence type="ECO:0000313" key="1">
    <source>
        <dbReference type="EMBL" id="KAF8884229.1"/>
    </source>
</evidence>
<protein>
    <submittedName>
        <fullName evidence="1">Uncharacterized protein</fullName>
    </submittedName>
</protein>
<dbReference type="Proteomes" id="UP000724874">
    <property type="component" value="Unassembled WGS sequence"/>
</dbReference>
<evidence type="ECO:0000313" key="2">
    <source>
        <dbReference type="Proteomes" id="UP000724874"/>
    </source>
</evidence>
<comment type="caution">
    <text evidence="1">The sequence shown here is derived from an EMBL/GenBank/DDBJ whole genome shotgun (WGS) entry which is preliminary data.</text>
</comment>
<keyword evidence="2" id="KW-1185">Reference proteome</keyword>
<proteinExistence type="predicted"/>
<sequence>MPHNFIPNPPNCTRHPWRNIQSLSWRSVALASPHLWARLHVGFSDAYRSPKTPKQLENNMLESEEEVQNRLSKASQTLELRCHGVEDWLARSASCPLSLSIYYNRQPSRSNERTTEPSFEYWDLTHRLFTTIISSSERWRTIELKMPFGMLLKFDAMIQKSSIVLPALRSLKTQVTYIAEGLNNWSGTMTLFSASNLQQLSLAYRYPSSFLTATQLNSYAARGQHITHLNWHFPLPVIHAFNLLRSLGNLVYCQIRFDSAEPTTALRNSGNVFNTPAVLPHLLAFFIDDFCDDRHLVTDFYSSIEAPKLNGFNIGKMKAGKLIMKVCYRPPFLHFF</sequence>
<name>A0A9P5NG49_GYMJU</name>
<organism evidence="1 2">
    <name type="scientific">Gymnopilus junonius</name>
    <name type="common">Spectacular rustgill mushroom</name>
    <name type="synonym">Gymnopilus spectabilis subsp. junonius</name>
    <dbReference type="NCBI Taxonomy" id="109634"/>
    <lineage>
        <taxon>Eukaryota</taxon>
        <taxon>Fungi</taxon>
        <taxon>Dikarya</taxon>
        <taxon>Basidiomycota</taxon>
        <taxon>Agaricomycotina</taxon>
        <taxon>Agaricomycetes</taxon>
        <taxon>Agaricomycetidae</taxon>
        <taxon>Agaricales</taxon>
        <taxon>Agaricineae</taxon>
        <taxon>Hymenogastraceae</taxon>
        <taxon>Gymnopilus</taxon>
    </lineage>
</organism>
<dbReference type="AlphaFoldDB" id="A0A9P5NG49"/>
<dbReference type="EMBL" id="JADNYJ010000110">
    <property type="protein sequence ID" value="KAF8884229.1"/>
    <property type="molecule type" value="Genomic_DNA"/>
</dbReference>
<dbReference type="OrthoDB" id="2865224at2759"/>
<reference evidence="1" key="1">
    <citation type="submission" date="2020-11" db="EMBL/GenBank/DDBJ databases">
        <authorList>
            <consortium name="DOE Joint Genome Institute"/>
            <person name="Ahrendt S."/>
            <person name="Riley R."/>
            <person name="Andreopoulos W."/>
            <person name="LaButti K."/>
            <person name="Pangilinan J."/>
            <person name="Ruiz-duenas F.J."/>
            <person name="Barrasa J.M."/>
            <person name="Sanchez-Garcia M."/>
            <person name="Camarero S."/>
            <person name="Miyauchi S."/>
            <person name="Serrano A."/>
            <person name="Linde D."/>
            <person name="Babiker R."/>
            <person name="Drula E."/>
            <person name="Ayuso-Fernandez I."/>
            <person name="Pacheco R."/>
            <person name="Padilla G."/>
            <person name="Ferreira P."/>
            <person name="Barriuso J."/>
            <person name="Kellner H."/>
            <person name="Castanera R."/>
            <person name="Alfaro M."/>
            <person name="Ramirez L."/>
            <person name="Pisabarro A.G."/>
            <person name="Kuo A."/>
            <person name="Tritt A."/>
            <person name="Lipzen A."/>
            <person name="He G."/>
            <person name="Yan M."/>
            <person name="Ng V."/>
            <person name="Cullen D."/>
            <person name="Martin F."/>
            <person name="Rosso M.-N."/>
            <person name="Henrissat B."/>
            <person name="Hibbett D."/>
            <person name="Martinez A.T."/>
            <person name="Grigoriev I.V."/>
        </authorList>
    </citation>
    <scope>NUCLEOTIDE SEQUENCE</scope>
    <source>
        <strain evidence="1">AH 44721</strain>
    </source>
</reference>
<gene>
    <name evidence="1" type="ORF">CPB84DRAFT_174432</name>
</gene>
<accession>A0A9P5NG49</accession>